<evidence type="ECO:0000256" key="4">
    <source>
        <dbReference type="ARBA" id="ARBA00022898"/>
    </source>
</evidence>
<evidence type="ECO:0000256" key="3">
    <source>
        <dbReference type="ARBA" id="ARBA00022679"/>
    </source>
</evidence>
<evidence type="ECO:0000313" key="8">
    <source>
        <dbReference type="Proteomes" id="UP000294498"/>
    </source>
</evidence>
<evidence type="ECO:0000256" key="5">
    <source>
        <dbReference type="RuleBase" id="RU003693"/>
    </source>
</evidence>
<reference evidence="7 8" key="1">
    <citation type="submission" date="2019-03" db="EMBL/GenBank/DDBJ databases">
        <title>Genomic Encyclopedia of Type Strains, Phase IV (KMG-IV): sequencing the most valuable type-strain genomes for metagenomic binning, comparative biology and taxonomic classification.</title>
        <authorList>
            <person name="Goeker M."/>
        </authorList>
    </citation>
    <scope>NUCLEOTIDE SEQUENCE [LARGE SCALE GENOMIC DNA]</scope>
    <source>
        <strain evidence="7 8">DSM 100059</strain>
    </source>
</reference>
<keyword evidence="8" id="KW-1185">Reference proteome</keyword>
<dbReference type="AlphaFoldDB" id="A0A4R8DTN7"/>
<dbReference type="Proteomes" id="UP000294498">
    <property type="component" value="Unassembled WGS sequence"/>
</dbReference>
<dbReference type="InterPro" id="IPR015424">
    <property type="entry name" value="PyrdxlP-dep_Trfase"/>
</dbReference>
<accession>A0A4R8DTN7</accession>
<organism evidence="7 8">
    <name type="scientific">Dinghuibacter silviterrae</name>
    <dbReference type="NCBI Taxonomy" id="1539049"/>
    <lineage>
        <taxon>Bacteria</taxon>
        <taxon>Pseudomonadati</taxon>
        <taxon>Bacteroidota</taxon>
        <taxon>Chitinophagia</taxon>
        <taxon>Chitinophagales</taxon>
        <taxon>Chitinophagaceae</taxon>
        <taxon>Dinghuibacter</taxon>
    </lineage>
</organism>
<dbReference type="InterPro" id="IPR004839">
    <property type="entry name" value="Aminotransferase_I/II_large"/>
</dbReference>
<evidence type="ECO:0000256" key="2">
    <source>
        <dbReference type="ARBA" id="ARBA00005189"/>
    </source>
</evidence>
<comment type="caution">
    <text evidence="7">The sequence shown here is derived from an EMBL/GenBank/DDBJ whole genome shotgun (WGS) entry which is preliminary data.</text>
</comment>
<dbReference type="NCBIfam" id="NF047600">
    <property type="entry name" value="SerpalmtaseCFB"/>
    <property type="match status" value="1"/>
</dbReference>
<dbReference type="InterPro" id="IPR001917">
    <property type="entry name" value="Aminotrans_II_pyridoxalP_BS"/>
</dbReference>
<dbReference type="InterPro" id="IPR015422">
    <property type="entry name" value="PyrdxlP-dep_Trfase_small"/>
</dbReference>
<dbReference type="GO" id="GO:0016740">
    <property type="term" value="F:transferase activity"/>
    <property type="evidence" value="ECO:0007669"/>
    <property type="project" value="UniProtKB-KW"/>
</dbReference>
<evidence type="ECO:0000259" key="6">
    <source>
        <dbReference type="Pfam" id="PF00155"/>
    </source>
</evidence>
<sequence length="445" mass="48913">MGGSTGFCDLCDLNLWSGPYGAPLPTQRLQHHLFILLKEELFMQKNLLERVSQWKDAELTRAAGLYPYFRMIESGQDTEVILEGKRVLMFGSNSYLGLTNHPKILEAAKQALDKYGSGCAGSRFLNGSLDIHHELEDRLAAYVGKESALLFSTGFQTNLGVLSGFTGRQDYLILDESDHASIIDGSRLSFSRTVKYAHNDMNDLERRLKGLPEDVIKLISVDGIFSMEGDIVNLPVIVELAEKYGANIMVDDAHSLGVLGTLGAGTADHFGLTDKVDLIMGTFSKSLASLGGFVAGDFVAIDFLKHRARSLIFSASMPPANVASVLAALDIIQAEPERIEKLWDNTRYALSLIKDEGFYTGHTQSPIIPIYVGDNQKTFQLTRRLQDEGIFVNPVVSPAVASEDTLIRFSLMATHTYAQIEEAVEKLSKAASDLNIQFIPKSQAI</sequence>
<dbReference type="InterPro" id="IPR050087">
    <property type="entry name" value="AON_synthase_class-II"/>
</dbReference>
<comment type="similarity">
    <text evidence="5">Belongs to the class-II pyridoxal-phosphate-dependent aminotransferase family.</text>
</comment>
<dbReference type="InterPro" id="IPR015421">
    <property type="entry name" value="PyrdxlP-dep_Trfase_major"/>
</dbReference>
<dbReference type="PROSITE" id="PS00599">
    <property type="entry name" value="AA_TRANSFER_CLASS_2"/>
    <property type="match status" value="1"/>
</dbReference>
<keyword evidence="4 5" id="KW-0663">Pyridoxal phosphate</keyword>
<dbReference type="SUPFAM" id="SSF53383">
    <property type="entry name" value="PLP-dependent transferases"/>
    <property type="match status" value="1"/>
</dbReference>
<gene>
    <name evidence="7" type="ORF">EDB95_2711</name>
</gene>
<dbReference type="PANTHER" id="PTHR13693">
    <property type="entry name" value="CLASS II AMINOTRANSFERASE/8-AMINO-7-OXONONANOATE SYNTHASE"/>
    <property type="match status" value="1"/>
</dbReference>
<comment type="pathway">
    <text evidence="2">Lipid metabolism.</text>
</comment>
<keyword evidence="3 7" id="KW-0808">Transferase</keyword>
<dbReference type="EMBL" id="SODV01000001">
    <property type="protein sequence ID" value="TDX01670.1"/>
    <property type="molecule type" value="Genomic_DNA"/>
</dbReference>
<dbReference type="Gene3D" id="3.40.640.10">
    <property type="entry name" value="Type I PLP-dependent aspartate aminotransferase-like (Major domain)"/>
    <property type="match status" value="1"/>
</dbReference>
<name>A0A4R8DTN7_9BACT</name>
<dbReference type="CDD" id="cd06454">
    <property type="entry name" value="KBL_like"/>
    <property type="match status" value="1"/>
</dbReference>
<comment type="cofactor">
    <cofactor evidence="1 5">
        <name>pyridoxal 5'-phosphate</name>
        <dbReference type="ChEBI" id="CHEBI:597326"/>
    </cofactor>
</comment>
<dbReference type="Gene3D" id="3.90.1150.10">
    <property type="entry name" value="Aspartate Aminotransferase, domain 1"/>
    <property type="match status" value="1"/>
</dbReference>
<feature type="domain" description="Aminotransferase class I/classII large" evidence="6">
    <location>
        <begin position="87"/>
        <end position="427"/>
    </location>
</feature>
<protein>
    <submittedName>
        <fullName evidence="7">Serine palmitoyltransferase</fullName>
    </submittedName>
</protein>
<dbReference type="PANTHER" id="PTHR13693:SF3">
    <property type="entry name" value="LD36009P"/>
    <property type="match status" value="1"/>
</dbReference>
<evidence type="ECO:0000256" key="1">
    <source>
        <dbReference type="ARBA" id="ARBA00001933"/>
    </source>
</evidence>
<dbReference type="Pfam" id="PF00155">
    <property type="entry name" value="Aminotran_1_2"/>
    <property type="match status" value="1"/>
</dbReference>
<evidence type="ECO:0000313" key="7">
    <source>
        <dbReference type="EMBL" id="TDX01670.1"/>
    </source>
</evidence>
<proteinExistence type="inferred from homology"/>
<dbReference type="GO" id="GO:0030170">
    <property type="term" value="F:pyridoxal phosphate binding"/>
    <property type="evidence" value="ECO:0007669"/>
    <property type="project" value="InterPro"/>
</dbReference>